<gene>
    <name evidence="1" type="ORF">HPB49_019317</name>
</gene>
<dbReference type="EMBL" id="CM023470">
    <property type="protein sequence ID" value="KAH7980801.1"/>
    <property type="molecule type" value="Genomic_DNA"/>
</dbReference>
<reference evidence="1" key="1">
    <citation type="submission" date="2020-05" db="EMBL/GenBank/DDBJ databases">
        <title>Large-scale comparative analyses of tick genomes elucidate their genetic diversity and vector capacities.</title>
        <authorList>
            <person name="Jia N."/>
            <person name="Wang J."/>
            <person name="Shi W."/>
            <person name="Du L."/>
            <person name="Sun Y."/>
            <person name="Zhan W."/>
            <person name="Jiang J."/>
            <person name="Wang Q."/>
            <person name="Zhang B."/>
            <person name="Ji P."/>
            <person name="Sakyi L.B."/>
            <person name="Cui X."/>
            <person name="Yuan T."/>
            <person name="Jiang B."/>
            <person name="Yang W."/>
            <person name="Lam T.T.-Y."/>
            <person name="Chang Q."/>
            <person name="Ding S."/>
            <person name="Wang X."/>
            <person name="Zhu J."/>
            <person name="Ruan X."/>
            <person name="Zhao L."/>
            <person name="Wei J."/>
            <person name="Que T."/>
            <person name="Du C."/>
            <person name="Cheng J."/>
            <person name="Dai P."/>
            <person name="Han X."/>
            <person name="Huang E."/>
            <person name="Gao Y."/>
            <person name="Liu J."/>
            <person name="Shao H."/>
            <person name="Ye R."/>
            <person name="Li L."/>
            <person name="Wei W."/>
            <person name="Wang X."/>
            <person name="Wang C."/>
            <person name="Yang T."/>
            <person name="Huo Q."/>
            <person name="Li W."/>
            <person name="Guo W."/>
            <person name="Chen H."/>
            <person name="Zhou L."/>
            <person name="Ni X."/>
            <person name="Tian J."/>
            <person name="Zhou Y."/>
            <person name="Sheng Y."/>
            <person name="Liu T."/>
            <person name="Pan Y."/>
            <person name="Xia L."/>
            <person name="Li J."/>
            <person name="Zhao F."/>
            <person name="Cao W."/>
        </authorList>
    </citation>
    <scope>NUCLEOTIDE SEQUENCE</scope>
    <source>
        <strain evidence="1">Dsil-2018</strain>
    </source>
</reference>
<name>A0ACB8E2N1_DERSI</name>
<comment type="caution">
    <text evidence="1">The sequence shown here is derived from an EMBL/GenBank/DDBJ whole genome shotgun (WGS) entry which is preliminary data.</text>
</comment>
<protein>
    <submittedName>
        <fullName evidence="1">Uncharacterized protein</fullName>
    </submittedName>
</protein>
<keyword evidence="2" id="KW-1185">Reference proteome</keyword>
<organism evidence="1 2">
    <name type="scientific">Dermacentor silvarum</name>
    <name type="common">Tick</name>
    <dbReference type="NCBI Taxonomy" id="543639"/>
    <lineage>
        <taxon>Eukaryota</taxon>
        <taxon>Metazoa</taxon>
        <taxon>Ecdysozoa</taxon>
        <taxon>Arthropoda</taxon>
        <taxon>Chelicerata</taxon>
        <taxon>Arachnida</taxon>
        <taxon>Acari</taxon>
        <taxon>Parasitiformes</taxon>
        <taxon>Ixodida</taxon>
        <taxon>Ixodoidea</taxon>
        <taxon>Ixodidae</taxon>
        <taxon>Rhipicephalinae</taxon>
        <taxon>Dermacentor</taxon>
    </lineage>
</organism>
<dbReference type="Proteomes" id="UP000821865">
    <property type="component" value="Chromosome 1"/>
</dbReference>
<sequence>MHVTSDVSSRSACSSALPPCCRTQTTRLPFFTIFEGFVQKMECTLTTVSFSCGGSAFQSEVALEIDRHLLVCSCFVNPFRDGLIMATRVGQAVGPVAFGPLPRRRDRPAGSGARLVLRNNVVPPKKTLKAVSPPTTKNSGRVPLFSKSASSSPPLGHYAGPKFSEPPSPAALPRPPVHWMSCGAMQAASPEVCLEMTNQLKTLLKGPFGGPPMVSGGSGATILLLTLSCTQCALGLKSAFEHSARSKKQSCLDRKRSHRKFCVVQRPTTERATSSMKAVFTLPEKTHGPGPVFFTWQKSSGNYLVTTGYDQTVNVYDRHGERKDQISLPGMCTGLGYDKDGDTLGIITDRSARLFLWDANTQQLAQVDTGLRDVLTLLLWAKTGPFLAIGTSKGNLLIYHHRSCRKVPILGKHAKRITYGAWSQQNMLALVGEDNVLTVSNQEGDTLCQTTLKSEATLVQFSCMKKDERSTAENTVSLVLNKKTLLLLDIYDPENPYVLAFQEMYGKIIEYKWYGAGYILLGFTNGYFVTISTSPKDIGQEMMQVRCHKQSLSHIAICLGQNKVASCSDNIIKVYDLSDLQDVQSVVTVDDVRKIEWLDWSDDGQFLGAGGAGGSLHVFLTKLPTLGYSLGHRFAYLTSLTEVTVDSVTEPELHMTLRVDIEPSFIALGPFHLVVGMNNHAWFYALGDKSMVPLHDKEYLGTVKNMKLNGDYAAALFDSKLQLQLIEIENSDLEERESKLFPDSTHGNVKILCHTVTDDFLIYGTDTGFIEFFFLEDWTIINRYKHSSGIRQLHLDPSNTRLVAVDDRSQGFVYNPVNDHVIDIANIPPAARGVFWDQHLDNRGCFVVFDDHNVHVYMYVSDTVVGALVEAVRKISIPSGQHPLLLHNGSLTCQTQSGKTALLLVTGTEDKGKSTAAHQREVLAECLKLRRFNNAWQVCEHLNSKKEWTEFGNSALFNLDLDLAIRIFRQIGDVGMVWSLRELCEIEDKNLLAAYLAMFKGDFGVAQELFLASSQPTAALQMRRDLLHWEQALQLAKRLAQQQIPFISREYAQQLELANDNASALTYYETGITNDPQYIDHDKACRAGLSRTSLRCGDIRKGVKVAKELNSRTLLRECAEILESMKQNQEAAPLYEQGNYYEKAANLYIKLKNWNKVGELLQYITSPKIYAQYAKAKEADGRFAEAAKAYEQAHDIENVVRIQLNNLNNLEEAVRLVKETRSMEGAKLVAKFFQKLGDSVSAIQFLVLSKCTDEAFQLAKSCKQMDAYAAAIGDNGSPDDFNSIATYYEEERNNFDAGKFYLKAGQYKQAIKLLLKATTKDDDEPINLIVQAAAAAADDQTTRQVIEFLMGETDGVPKDFKHLFRLYMGLRQYKEAGKTAVVIAREEQNAGNYRNAHDVLLSMYQELRKQQIKVPAEMHHNLMLLHSYILVKVHIRHGGHMQAARLLERVANSISRFPAHTVPILTSAVVECQRAGLKNSAFTYASTLMRPEYRSQIDPKYRKKVEAIVRKPHREQEEAAHSPCPFCNFSLAEMELLCSQCTANLPFCLATGKHIVKDDFTQCPRCHFPAIHTQFHDLLALETNCPMCLEPVSADQLQLGQFEPQVYADTEE</sequence>
<evidence type="ECO:0000313" key="2">
    <source>
        <dbReference type="Proteomes" id="UP000821865"/>
    </source>
</evidence>
<accession>A0ACB8E2N1</accession>
<evidence type="ECO:0000313" key="1">
    <source>
        <dbReference type="EMBL" id="KAH7980801.1"/>
    </source>
</evidence>
<proteinExistence type="predicted"/>